<dbReference type="InterPro" id="IPR047111">
    <property type="entry name" value="YbaP-like"/>
</dbReference>
<accession>A0A917J4M9</accession>
<dbReference type="EMBL" id="BMIB01000005">
    <property type="protein sequence ID" value="GGH79786.1"/>
    <property type="molecule type" value="Genomic_DNA"/>
</dbReference>
<gene>
    <name evidence="1" type="ORF">GCM10011379_49680</name>
</gene>
<reference evidence="1" key="2">
    <citation type="submission" date="2020-09" db="EMBL/GenBank/DDBJ databases">
        <authorList>
            <person name="Sun Q."/>
            <person name="Zhou Y."/>
        </authorList>
    </citation>
    <scope>NUCLEOTIDE SEQUENCE</scope>
    <source>
        <strain evidence="1">CGMCC 1.15290</strain>
    </source>
</reference>
<organism evidence="1 2">
    <name type="scientific">Filimonas zeae</name>
    <dbReference type="NCBI Taxonomy" id="1737353"/>
    <lineage>
        <taxon>Bacteria</taxon>
        <taxon>Pseudomonadati</taxon>
        <taxon>Bacteroidota</taxon>
        <taxon>Chitinophagia</taxon>
        <taxon>Chitinophagales</taxon>
        <taxon>Chitinophagaceae</taxon>
        <taxon>Filimonas</taxon>
    </lineage>
</organism>
<reference evidence="1" key="1">
    <citation type="journal article" date="2014" name="Int. J. Syst. Evol. Microbiol.">
        <title>Complete genome sequence of Corynebacterium casei LMG S-19264T (=DSM 44701T), isolated from a smear-ripened cheese.</title>
        <authorList>
            <consortium name="US DOE Joint Genome Institute (JGI-PGF)"/>
            <person name="Walter F."/>
            <person name="Albersmeier A."/>
            <person name="Kalinowski J."/>
            <person name="Ruckert C."/>
        </authorList>
    </citation>
    <scope>NUCLEOTIDE SEQUENCE</scope>
    <source>
        <strain evidence="1">CGMCC 1.15290</strain>
    </source>
</reference>
<sequence>MDKIPIMRNYSYLKATILCLALLVTGIKATRAQQQTGLLWEITGNDLKQPAWLFGTVHMFDTTMYQLPQAPFELLPKVDKVYFEMDFSKLNPAEMMAAMMITDTTQYLNKLLDTPSLNRLKALGTSSPMIKMMGDKIYAIKPLLLISMLTSSATQATMVDLEIFKVAMAQQKPVGGLETTKDQMAAIDQVPITRQAEMMKKYFNHSKSLNQQVSELTAVYAKQHINDLMTQVNDNMPVDASFDEAIRLKRNETMTNKIDSILRTEHPLIAVGGGHLGNSDGLIALLEKKGYQLKSIPFTFQKAHK</sequence>
<comment type="caution">
    <text evidence="1">The sequence shown here is derived from an EMBL/GenBank/DDBJ whole genome shotgun (WGS) entry which is preliminary data.</text>
</comment>
<dbReference type="InterPro" id="IPR002816">
    <property type="entry name" value="TraB/PrgY/GumN_fam"/>
</dbReference>
<dbReference type="Pfam" id="PF01963">
    <property type="entry name" value="TraB_PrgY_gumN"/>
    <property type="match status" value="1"/>
</dbReference>
<name>A0A917J4M9_9BACT</name>
<keyword evidence="2" id="KW-1185">Reference proteome</keyword>
<dbReference type="AlphaFoldDB" id="A0A917J4M9"/>
<evidence type="ECO:0000313" key="1">
    <source>
        <dbReference type="EMBL" id="GGH79786.1"/>
    </source>
</evidence>
<dbReference type="PANTHER" id="PTHR40590">
    <property type="entry name" value="CYTOPLASMIC PROTEIN-RELATED"/>
    <property type="match status" value="1"/>
</dbReference>
<proteinExistence type="predicted"/>
<dbReference type="CDD" id="cd14789">
    <property type="entry name" value="Tiki"/>
    <property type="match status" value="1"/>
</dbReference>
<evidence type="ECO:0000313" key="2">
    <source>
        <dbReference type="Proteomes" id="UP000627292"/>
    </source>
</evidence>
<protein>
    <submittedName>
        <fullName evidence="1">GumN family protein</fullName>
    </submittedName>
</protein>
<dbReference type="PANTHER" id="PTHR40590:SF1">
    <property type="entry name" value="CYTOPLASMIC PROTEIN"/>
    <property type="match status" value="1"/>
</dbReference>
<dbReference type="Proteomes" id="UP000627292">
    <property type="component" value="Unassembled WGS sequence"/>
</dbReference>